<evidence type="ECO:0008006" key="3">
    <source>
        <dbReference type="Google" id="ProtNLM"/>
    </source>
</evidence>
<dbReference type="RefSeq" id="WP_182324179.1">
    <property type="nucleotide sequence ID" value="NZ_CP058554.1"/>
</dbReference>
<protein>
    <recommendedName>
        <fullName evidence="3">DUF3828 domain-containing protein</fullName>
    </recommendedName>
</protein>
<name>A0A7G5EKF3_9BURK</name>
<sequence>MKSIAKYLIVLGLSWLLSGCMKTENPAENPSAETQIRQRIAELYAKHGKSGDSIYSQAISPDLFSADLKNLLQQVLEVTKADQERIAKSEHPTDKPAILEGSIFSSLYEGPTAYTIQSIEIAESVKPLGAQATVRVAMENTSVSPTITWTDSVHLVNAFDSGWRVSNISFVPEMAHAADLVGSLQTFISHSQRPLP</sequence>
<evidence type="ECO:0000313" key="1">
    <source>
        <dbReference type="EMBL" id="QMV74478.1"/>
    </source>
</evidence>
<gene>
    <name evidence="1" type="ORF">HS961_17475</name>
</gene>
<accession>A0A7G5EKF3</accession>
<dbReference type="PROSITE" id="PS51257">
    <property type="entry name" value="PROKAR_LIPOPROTEIN"/>
    <property type="match status" value="1"/>
</dbReference>
<keyword evidence="2" id="KW-1185">Reference proteome</keyword>
<dbReference type="Proteomes" id="UP000515240">
    <property type="component" value="Chromosome"/>
</dbReference>
<dbReference type="AlphaFoldDB" id="A0A7G5EKF3"/>
<evidence type="ECO:0000313" key="2">
    <source>
        <dbReference type="Proteomes" id="UP000515240"/>
    </source>
</evidence>
<reference evidence="1 2" key="1">
    <citation type="journal article" date="2020" name="G3 (Bethesda)">
        <title>CeMbio - The Caenorhabditis elegans Microbiome Resource.</title>
        <authorList>
            <person name="Dirksen P."/>
            <person name="Assie A."/>
            <person name="Zimmermann J."/>
            <person name="Zhang F."/>
            <person name="Tietje A.M."/>
            <person name="Marsh S.A."/>
            <person name="Felix M.A."/>
            <person name="Shapira M."/>
            <person name="Kaleta C."/>
            <person name="Schulenburg H."/>
            <person name="Samuel B."/>
        </authorList>
    </citation>
    <scope>NUCLEOTIDE SEQUENCE [LARGE SCALE GENOMIC DNA]</scope>
    <source>
        <strain evidence="1 2">BIGb0172</strain>
    </source>
</reference>
<proteinExistence type="predicted"/>
<dbReference type="KEGG" id="cpis:HS961_17475"/>
<organism evidence="1 2">
    <name type="scientific">Comamonas piscis</name>
    <dbReference type="NCBI Taxonomy" id="1562974"/>
    <lineage>
        <taxon>Bacteria</taxon>
        <taxon>Pseudomonadati</taxon>
        <taxon>Pseudomonadota</taxon>
        <taxon>Betaproteobacteria</taxon>
        <taxon>Burkholderiales</taxon>
        <taxon>Comamonadaceae</taxon>
        <taxon>Comamonas</taxon>
    </lineage>
</organism>
<dbReference type="EMBL" id="CP058554">
    <property type="protein sequence ID" value="QMV74478.1"/>
    <property type="molecule type" value="Genomic_DNA"/>
</dbReference>